<keyword evidence="4" id="KW-0963">Cytoplasm</keyword>
<gene>
    <name evidence="6" type="ORF">DFA_01571</name>
</gene>
<dbReference type="KEGG" id="dfa:DFA_01571"/>
<evidence type="ECO:0000256" key="5">
    <source>
        <dbReference type="SAM" id="MobiDB-lite"/>
    </source>
</evidence>
<dbReference type="RefSeq" id="XP_004359535.1">
    <property type="nucleotide sequence ID" value="XM_004359478.1"/>
</dbReference>
<name>F4PTG3_CACFS</name>
<dbReference type="Pfam" id="PF04190">
    <property type="entry name" value="GET4"/>
    <property type="match status" value="1"/>
</dbReference>
<dbReference type="GeneID" id="14872631"/>
<accession>F4PTG3</accession>
<dbReference type="GO" id="GO:0045048">
    <property type="term" value="P:protein insertion into ER membrane"/>
    <property type="evidence" value="ECO:0007669"/>
    <property type="project" value="InterPro"/>
</dbReference>
<dbReference type="OMA" id="LMDMMGM"/>
<dbReference type="PANTHER" id="PTHR12875:SF0">
    <property type="entry name" value="GOLGI TO ER TRAFFIC PROTEIN 4 HOMOLOG"/>
    <property type="match status" value="1"/>
</dbReference>
<dbReference type="InterPro" id="IPR007317">
    <property type="entry name" value="GET4"/>
</dbReference>
<keyword evidence="3" id="KW-0813">Transport</keyword>
<dbReference type="Proteomes" id="UP000007797">
    <property type="component" value="Unassembled WGS sequence"/>
</dbReference>
<dbReference type="OrthoDB" id="10252405at2759"/>
<evidence type="ECO:0000313" key="7">
    <source>
        <dbReference type="Proteomes" id="UP000007797"/>
    </source>
</evidence>
<evidence type="ECO:0000256" key="4">
    <source>
        <dbReference type="ARBA" id="ARBA00022490"/>
    </source>
</evidence>
<proteinExistence type="inferred from homology"/>
<evidence type="ECO:0000313" key="6">
    <source>
        <dbReference type="EMBL" id="EGG21685.1"/>
    </source>
</evidence>
<comment type="subcellular location">
    <subcellularLocation>
        <location evidence="1">Cytoplasm</location>
        <location evidence="1">Cytosol</location>
    </subcellularLocation>
</comment>
<dbReference type="FunFam" id="1.25.40.10:FF:000060">
    <property type="entry name" value="Golgi to ER traffic protein 4 homolog"/>
    <property type="match status" value="1"/>
</dbReference>
<keyword evidence="7" id="KW-1185">Reference proteome</keyword>
<feature type="compositionally biased region" description="Acidic residues" evidence="5">
    <location>
        <begin position="298"/>
        <end position="308"/>
    </location>
</feature>
<comment type="similarity">
    <text evidence="2">Belongs to the GET4 family.</text>
</comment>
<evidence type="ECO:0000256" key="3">
    <source>
        <dbReference type="ARBA" id="ARBA00022448"/>
    </source>
</evidence>
<sequence>MIERQIASLENKFQQGNYYDILQSYKALYFRNSAAKKFKETVALLMSGATNFLKYEQWNCAAECAQLLVDTYKNFKTQYNDESKENIVKIFKGFGETECAAKTNFMRDAIKWSAENGAEKKGSPEFHTLLANSLAREGDYIDAQKHYIFGDDPIAFASMLKTWAEDSPNKSDADLYIVRAVLGYLCTGKLNDATTLFKSFTSQVTIDSPLINFTNFLLMTLTRDALPLFKTLRAKYAPSIGRDPDFSKYLDQIAFVFYKVPLPQSGGLGSLLSGLFGGGGGGMFGGGGNSSAGRSNEDTMDTATDDAD</sequence>
<protein>
    <submittedName>
        <fullName evidence="6">DUF410 family protein</fullName>
    </submittedName>
</protein>
<dbReference type="GO" id="GO:0005829">
    <property type="term" value="C:cytosol"/>
    <property type="evidence" value="ECO:0007669"/>
    <property type="project" value="UniProtKB-SubCell"/>
</dbReference>
<dbReference type="STRING" id="1054147.F4PTG3"/>
<dbReference type="EMBL" id="GL883010">
    <property type="protein sequence ID" value="EGG21685.1"/>
    <property type="molecule type" value="Genomic_DNA"/>
</dbReference>
<reference evidence="7" key="1">
    <citation type="journal article" date="2011" name="Genome Res.">
        <title>Phylogeny-wide analysis of social amoeba genomes highlights ancient origins for complex intercellular communication.</title>
        <authorList>
            <person name="Heidel A.J."/>
            <person name="Lawal H.M."/>
            <person name="Felder M."/>
            <person name="Schilde C."/>
            <person name="Helps N.R."/>
            <person name="Tunggal B."/>
            <person name="Rivero F."/>
            <person name="John U."/>
            <person name="Schleicher M."/>
            <person name="Eichinger L."/>
            <person name="Platzer M."/>
            <person name="Noegel A.A."/>
            <person name="Schaap P."/>
            <person name="Gloeckner G."/>
        </authorList>
    </citation>
    <scope>NUCLEOTIDE SEQUENCE [LARGE SCALE GENOMIC DNA]</scope>
    <source>
        <strain evidence="7">SH3</strain>
    </source>
</reference>
<dbReference type="InterPro" id="IPR011990">
    <property type="entry name" value="TPR-like_helical_dom_sf"/>
</dbReference>
<dbReference type="PANTHER" id="PTHR12875">
    <property type="entry name" value="GOLGI TO ER TRAFFIC PROTEIN 4 HOMOLOG"/>
    <property type="match status" value="1"/>
</dbReference>
<dbReference type="AlphaFoldDB" id="F4PTG3"/>
<evidence type="ECO:0000256" key="1">
    <source>
        <dbReference type="ARBA" id="ARBA00004514"/>
    </source>
</evidence>
<feature type="region of interest" description="Disordered" evidence="5">
    <location>
        <begin position="287"/>
        <end position="308"/>
    </location>
</feature>
<dbReference type="Gene3D" id="1.25.40.10">
    <property type="entry name" value="Tetratricopeptide repeat domain"/>
    <property type="match status" value="1"/>
</dbReference>
<organism evidence="6 7">
    <name type="scientific">Cavenderia fasciculata</name>
    <name type="common">Slime mold</name>
    <name type="synonym">Dictyostelium fasciculatum</name>
    <dbReference type="NCBI Taxonomy" id="261658"/>
    <lineage>
        <taxon>Eukaryota</taxon>
        <taxon>Amoebozoa</taxon>
        <taxon>Evosea</taxon>
        <taxon>Eumycetozoa</taxon>
        <taxon>Dictyostelia</taxon>
        <taxon>Acytosteliales</taxon>
        <taxon>Cavenderiaceae</taxon>
        <taxon>Cavenderia</taxon>
    </lineage>
</organism>
<evidence type="ECO:0000256" key="2">
    <source>
        <dbReference type="ARBA" id="ARBA00005351"/>
    </source>
</evidence>